<dbReference type="Pfam" id="PF00144">
    <property type="entry name" value="Beta-lactamase"/>
    <property type="match status" value="1"/>
</dbReference>
<dbReference type="Proteomes" id="UP000029868">
    <property type="component" value="Unassembled WGS sequence"/>
</dbReference>
<name>A0A099KZM0_COLPS</name>
<evidence type="ECO:0000259" key="1">
    <source>
        <dbReference type="Pfam" id="PF00144"/>
    </source>
</evidence>
<evidence type="ECO:0000313" key="2">
    <source>
        <dbReference type="EMBL" id="KGJ96056.1"/>
    </source>
</evidence>
<dbReference type="AlphaFoldDB" id="A0A099KZM0"/>
<evidence type="ECO:0000313" key="3">
    <source>
        <dbReference type="Proteomes" id="UP000029868"/>
    </source>
</evidence>
<dbReference type="InterPro" id="IPR050491">
    <property type="entry name" value="AmpC-like"/>
</dbReference>
<dbReference type="PATRIC" id="fig|28229.3.peg.931"/>
<dbReference type="InterPro" id="IPR012338">
    <property type="entry name" value="Beta-lactam/transpept-like"/>
</dbReference>
<reference evidence="2 3" key="1">
    <citation type="submission" date="2014-08" db="EMBL/GenBank/DDBJ databases">
        <title>Genomic and Phenotypic Diversity of Colwellia psychrerythraea strains from Disparate Marine Basins.</title>
        <authorList>
            <person name="Techtmann S.M."/>
            <person name="Stelling S.C."/>
            <person name="Utturkar S.M."/>
            <person name="Alshibli N."/>
            <person name="Harris A."/>
            <person name="Brown S.D."/>
            <person name="Hazen T.C."/>
        </authorList>
    </citation>
    <scope>NUCLEOTIDE SEQUENCE [LARGE SCALE GENOMIC DNA]</scope>
    <source>
        <strain evidence="2 3">GAB14E</strain>
    </source>
</reference>
<dbReference type="InterPro" id="IPR001466">
    <property type="entry name" value="Beta-lactam-related"/>
</dbReference>
<protein>
    <submittedName>
        <fullName evidence="2">Beta-lactamase</fullName>
    </submittedName>
</protein>
<organism evidence="2 3">
    <name type="scientific">Colwellia psychrerythraea</name>
    <name type="common">Vibrio psychroerythus</name>
    <dbReference type="NCBI Taxonomy" id="28229"/>
    <lineage>
        <taxon>Bacteria</taxon>
        <taxon>Pseudomonadati</taxon>
        <taxon>Pseudomonadota</taxon>
        <taxon>Gammaproteobacteria</taxon>
        <taxon>Alteromonadales</taxon>
        <taxon>Colwelliaceae</taxon>
        <taxon>Colwellia</taxon>
    </lineage>
</organism>
<feature type="domain" description="Beta-lactamase-related" evidence="1">
    <location>
        <begin position="5"/>
        <end position="167"/>
    </location>
</feature>
<dbReference type="Gene3D" id="3.40.710.10">
    <property type="entry name" value="DD-peptidase/beta-lactamase superfamily"/>
    <property type="match status" value="1"/>
</dbReference>
<sequence length="191" mass="21247">MAIGGYTVMQKIVEDVTGVSFSEYADNQTLKPMGMVNRTFQHALPKTLKQRASAAYDRNGKVHSAIYNDYPEKAAAGLWTTPSELAIYIMHMQAIMAGKKDGIIKKTTVESMFTKHQKNWGLGPAMSEVNNQLVFGHGGKNLGFTNKFKAFVNKGEGMIVMSNGDNGRSIYQDIMRYISKYYDTGITQDKP</sequence>
<dbReference type="SUPFAM" id="SSF56601">
    <property type="entry name" value="beta-lactamase/transpeptidase-like"/>
    <property type="match status" value="1"/>
</dbReference>
<comment type="caution">
    <text evidence="2">The sequence shown here is derived from an EMBL/GenBank/DDBJ whole genome shotgun (WGS) entry which is preliminary data.</text>
</comment>
<accession>A0A099KZM0</accession>
<proteinExistence type="predicted"/>
<dbReference type="PANTHER" id="PTHR46825:SF12">
    <property type="entry name" value="PENICILLIN-BINDING PROTEIN 4"/>
    <property type="match status" value="1"/>
</dbReference>
<dbReference type="EMBL" id="JQEC01000011">
    <property type="protein sequence ID" value="KGJ96056.1"/>
    <property type="molecule type" value="Genomic_DNA"/>
</dbReference>
<dbReference type="PANTHER" id="PTHR46825">
    <property type="entry name" value="D-ALANYL-D-ALANINE-CARBOXYPEPTIDASE/ENDOPEPTIDASE AMPH"/>
    <property type="match status" value="1"/>
</dbReference>
<dbReference type="OrthoDB" id="9799367at2"/>
<gene>
    <name evidence="2" type="ORF">GAB14E_0003</name>
</gene>